<gene>
    <name evidence="1" type="ORF">ACFO6W_01325</name>
</gene>
<reference evidence="2" key="1">
    <citation type="journal article" date="2019" name="Int. J. Syst. Evol. Microbiol.">
        <title>The Global Catalogue of Microorganisms (GCM) 10K type strain sequencing project: providing services to taxonomists for standard genome sequencing and annotation.</title>
        <authorList>
            <consortium name="The Broad Institute Genomics Platform"/>
            <consortium name="The Broad Institute Genome Sequencing Center for Infectious Disease"/>
            <person name="Wu L."/>
            <person name="Ma J."/>
        </authorList>
    </citation>
    <scope>NUCLEOTIDE SEQUENCE [LARGE SCALE GENOMIC DNA]</scope>
    <source>
        <strain evidence="2">CCUG 66188</strain>
    </source>
</reference>
<keyword evidence="2" id="KW-1185">Reference proteome</keyword>
<proteinExistence type="predicted"/>
<organism evidence="1 2">
    <name type="scientific">Dysgonomonas termitidis</name>
    <dbReference type="NCBI Taxonomy" id="1516126"/>
    <lineage>
        <taxon>Bacteria</taxon>
        <taxon>Pseudomonadati</taxon>
        <taxon>Bacteroidota</taxon>
        <taxon>Bacteroidia</taxon>
        <taxon>Bacteroidales</taxon>
        <taxon>Dysgonomonadaceae</taxon>
        <taxon>Dysgonomonas</taxon>
    </lineage>
</organism>
<comment type="caution">
    <text evidence="1">The sequence shown here is derived from an EMBL/GenBank/DDBJ whole genome shotgun (WGS) entry which is preliminary data.</text>
</comment>
<accession>A0ABV9KQW5</accession>
<evidence type="ECO:0000313" key="1">
    <source>
        <dbReference type="EMBL" id="MFC4672326.1"/>
    </source>
</evidence>
<dbReference type="RefSeq" id="WP_379993502.1">
    <property type="nucleotide sequence ID" value="NZ_JBHSGN010000008.1"/>
</dbReference>
<dbReference type="Proteomes" id="UP001596023">
    <property type="component" value="Unassembled WGS sequence"/>
</dbReference>
<dbReference type="EMBL" id="JBHSGN010000008">
    <property type="protein sequence ID" value="MFC4672326.1"/>
    <property type="molecule type" value="Genomic_DNA"/>
</dbReference>
<name>A0ABV9KQW5_9BACT</name>
<protein>
    <submittedName>
        <fullName evidence="1">Uncharacterized protein</fullName>
    </submittedName>
</protein>
<evidence type="ECO:0000313" key="2">
    <source>
        <dbReference type="Proteomes" id="UP001596023"/>
    </source>
</evidence>
<sequence length="295" mass="32912">MARTIKEIYNESVRERNKRLELSEFSNDSKLSVMNGLTWAFAAVIYSFEVLLDVFAIDISNAINSRINGTPDYYANALLQYQKGDIVKVREDGLAFGYEVIDGTKRIITQVSYSESTNNANLDNKLILKVATGEKGKLSAISPEDLLMVNAYISRIKFAGTRVEVTSLKGDVLIPRVTVYYDGAVLESEIYDSIDKALNEYIMDIEFNAGIYVSKALETIRKVAHVTDVHIDGKAVPEQGIFVACYDTDGHIGQSEKIGRVIYTSSGYIKESTCKEEEANLPNFRQSIKLVIDRG</sequence>